<sequence>MKNTDHLANTPADLTFKDHTEIIDALYRFGAGQDTGDKALFESAFAPNATLDFTGPAARFGVEMPVLKGRDNIVNTIMHAVSGLATTHTVTNPRVALEGSGATLFALVEAQHVPKNDHTSNLLLKNIYTVSLVREQDSEQGKWLVQDMKIENVWFQGNPAVLFPA</sequence>
<name>A0ABW0MAX4_9BURK</name>
<dbReference type="Proteomes" id="UP001596045">
    <property type="component" value="Unassembled WGS sequence"/>
</dbReference>
<protein>
    <submittedName>
        <fullName evidence="2">Nuclear transport factor 2 family protein</fullName>
    </submittedName>
</protein>
<evidence type="ECO:0000313" key="3">
    <source>
        <dbReference type="Proteomes" id="UP001596045"/>
    </source>
</evidence>
<dbReference type="Pfam" id="PF13577">
    <property type="entry name" value="SnoaL_4"/>
    <property type="match status" value="1"/>
</dbReference>
<dbReference type="Gene3D" id="3.10.450.50">
    <property type="match status" value="1"/>
</dbReference>
<dbReference type="RefSeq" id="WP_378998162.1">
    <property type="nucleotide sequence ID" value="NZ_JBHSMT010000026.1"/>
</dbReference>
<proteinExistence type="predicted"/>
<evidence type="ECO:0000313" key="2">
    <source>
        <dbReference type="EMBL" id="MFC5475053.1"/>
    </source>
</evidence>
<dbReference type="InterPro" id="IPR037401">
    <property type="entry name" value="SnoaL-like"/>
</dbReference>
<dbReference type="SUPFAM" id="SSF54427">
    <property type="entry name" value="NTF2-like"/>
    <property type="match status" value="1"/>
</dbReference>
<dbReference type="EMBL" id="JBHSMT010000026">
    <property type="protein sequence ID" value="MFC5475053.1"/>
    <property type="molecule type" value="Genomic_DNA"/>
</dbReference>
<organism evidence="2 3">
    <name type="scientific">Paraherbaspirillum soli</name>
    <dbReference type="NCBI Taxonomy" id="631222"/>
    <lineage>
        <taxon>Bacteria</taxon>
        <taxon>Pseudomonadati</taxon>
        <taxon>Pseudomonadota</taxon>
        <taxon>Betaproteobacteria</taxon>
        <taxon>Burkholderiales</taxon>
        <taxon>Oxalobacteraceae</taxon>
        <taxon>Paraherbaspirillum</taxon>
    </lineage>
</organism>
<accession>A0ABW0MAX4</accession>
<keyword evidence="3" id="KW-1185">Reference proteome</keyword>
<comment type="caution">
    <text evidence="2">The sequence shown here is derived from an EMBL/GenBank/DDBJ whole genome shotgun (WGS) entry which is preliminary data.</text>
</comment>
<feature type="domain" description="SnoaL-like" evidence="1">
    <location>
        <begin position="17"/>
        <end position="148"/>
    </location>
</feature>
<dbReference type="InterPro" id="IPR032710">
    <property type="entry name" value="NTF2-like_dom_sf"/>
</dbReference>
<gene>
    <name evidence="2" type="ORF">ACFPM8_13915</name>
</gene>
<evidence type="ECO:0000259" key="1">
    <source>
        <dbReference type="Pfam" id="PF13577"/>
    </source>
</evidence>
<reference evidence="3" key="1">
    <citation type="journal article" date="2019" name="Int. J. Syst. Evol. Microbiol.">
        <title>The Global Catalogue of Microorganisms (GCM) 10K type strain sequencing project: providing services to taxonomists for standard genome sequencing and annotation.</title>
        <authorList>
            <consortium name="The Broad Institute Genomics Platform"/>
            <consortium name="The Broad Institute Genome Sequencing Center for Infectious Disease"/>
            <person name="Wu L."/>
            <person name="Ma J."/>
        </authorList>
    </citation>
    <scope>NUCLEOTIDE SEQUENCE [LARGE SCALE GENOMIC DNA]</scope>
    <source>
        <strain evidence="3">JCM 17066</strain>
    </source>
</reference>